<dbReference type="GeneID" id="78405974"/>
<keyword evidence="3" id="KW-1185">Reference proteome</keyword>
<dbReference type="eggNOG" id="ENOG5033XXW">
    <property type="taxonomic scope" value="Bacteria"/>
</dbReference>
<evidence type="ECO:0000256" key="1">
    <source>
        <dbReference type="SAM" id="SignalP"/>
    </source>
</evidence>
<proteinExistence type="predicted"/>
<organism evidence="2 3">
    <name type="scientific">Phocaeicola coprophilus DSM 18228 = JCM 13818</name>
    <dbReference type="NCBI Taxonomy" id="547042"/>
    <lineage>
        <taxon>Bacteria</taxon>
        <taxon>Pseudomonadati</taxon>
        <taxon>Bacteroidota</taxon>
        <taxon>Bacteroidia</taxon>
        <taxon>Bacteroidales</taxon>
        <taxon>Bacteroidaceae</taxon>
        <taxon>Phocaeicola</taxon>
    </lineage>
</organism>
<evidence type="ECO:0000313" key="2">
    <source>
        <dbReference type="EMBL" id="EEF75818.1"/>
    </source>
</evidence>
<comment type="caution">
    <text evidence="2">The sequence shown here is derived from an EMBL/GenBank/DDBJ whole genome shotgun (WGS) entry which is preliminary data.</text>
</comment>
<dbReference type="Proteomes" id="UP000014073">
    <property type="component" value="Unassembled WGS sequence"/>
</dbReference>
<evidence type="ECO:0000313" key="3">
    <source>
        <dbReference type="Proteomes" id="UP000014073"/>
    </source>
</evidence>
<gene>
    <name evidence="2" type="ORF">BACCOPRO_01310</name>
</gene>
<keyword evidence="1" id="KW-0732">Signal</keyword>
<reference evidence="2 3" key="1">
    <citation type="submission" date="2008-12" db="EMBL/GenBank/DDBJ databases">
        <authorList>
            <person name="Fulton L."/>
            <person name="Clifton S."/>
            <person name="Fulton B."/>
            <person name="Xu J."/>
            <person name="Minx P."/>
            <person name="Pepin K.H."/>
            <person name="Johnson M."/>
            <person name="Bhonagiri V."/>
            <person name="Nash W.E."/>
            <person name="Mardis E.R."/>
            <person name="Wilson R.K."/>
        </authorList>
    </citation>
    <scope>NUCLEOTIDE SEQUENCE [LARGE SCALE GENOMIC DNA]</scope>
    <source>
        <strain evidence="2 3">DSM 18228</strain>
    </source>
</reference>
<dbReference type="EMBL" id="ACBW01000097">
    <property type="protein sequence ID" value="EEF75818.1"/>
    <property type="molecule type" value="Genomic_DNA"/>
</dbReference>
<feature type="chain" id="PRO_5004486378" description="Outer membrane protein beta-barrel domain-containing protein" evidence="1">
    <location>
        <begin position="20"/>
        <end position="294"/>
    </location>
</feature>
<dbReference type="AlphaFoldDB" id="S0F682"/>
<feature type="signal peptide" evidence="1">
    <location>
        <begin position="1"/>
        <end position="19"/>
    </location>
</feature>
<accession>S0F682</accession>
<dbReference type="HOGENOM" id="CLU_965977_0_0_10"/>
<protein>
    <recommendedName>
        <fullName evidence="4">Outer membrane protein beta-barrel domain-containing protein</fullName>
    </recommendedName>
</protein>
<evidence type="ECO:0008006" key="4">
    <source>
        <dbReference type="Google" id="ProtNLM"/>
    </source>
</evidence>
<dbReference type="OrthoDB" id="1028096at2"/>
<dbReference type="STRING" id="547042.BACCOPRO_01310"/>
<name>S0F682_9BACT</name>
<sequence>MKKIILLATSLLFMADMYAQTRDSLEVTHTVSIENPDRVTLRQSDKQLTVEIEGENGNPDFHYVREVNLSGSESSVTKERNGNWDFNIPFRKQTAQGKRKRNAVILKDLKLGLSTALNTPAGMDVNMASSWEITTPTLGWAYYPWRTNTYFSIGIAGSWRNYRMTGKQRFIKEGSNLVLGSYPEGADIQFSRIKIFSWSVPMMISHKFKNGLGFDLGAIINFNTHASLKTRYKLDGESYKITDNNIHQTPVTVDLQASFQCKIVGIYVKYSPCQILDAAYGPKFSALSAGIVLF</sequence>
<dbReference type="RefSeq" id="WP_008141803.1">
    <property type="nucleotide sequence ID" value="NZ_EQ973636.1"/>
</dbReference>